<dbReference type="Gene3D" id="3.90.950.20">
    <property type="entry name" value="CinA-like"/>
    <property type="match status" value="1"/>
</dbReference>
<accession>A0ABW5DJ85</accession>
<keyword evidence="3" id="KW-1185">Reference proteome</keyword>
<dbReference type="InterPro" id="IPR036653">
    <property type="entry name" value="CinA-like_C"/>
</dbReference>
<gene>
    <name evidence="2" type="ORF">ACFSMZ_14575</name>
</gene>
<protein>
    <submittedName>
        <fullName evidence="2">CinA family protein</fullName>
    </submittedName>
</protein>
<proteinExistence type="predicted"/>
<evidence type="ECO:0000313" key="3">
    <source>
        <dbReference type="Proteomes" id="UP001597373"/>
    </source>
</evidence>
<dbReference type="SUPFAM" id="SSF142433">
    <property type="entry name" value="CinA-like"/>
    <property type="match status" value="1"/>
</dbReference>
<organism evidence="2 3">
    <name type="scientific">Chelativorans composti</name>
    <dbReference type="NCBI Taxonomy" id="768533"/>
    <lineage>
        <taxon>Bacteria</taxon>
        <taxon>Pseudomonadati</taxon>
        <taxon>Pseudomonadota</taxon>
        <taxon>Alphaproteobacteria</taxon>
        <taxon>Hyphomicrobiales</taxon>
        <taxon>Phyllobacteriaceae</taxon>
        <taxon>Chelativorans</taxon>
    </lineage>
</organism>
<reference evidence="3" key="1">
    <citation type="journal article" date="2019" name="Int. J. Syst. Evol. Microbiol.">
        <title>The Global Catalogue of Microorganisms (GCM) 10K type strain sequencing project: providing services to taxonomists for standard genome sequencing and annotation.</title>
        <authorList>
            <consortium name="The Broad Institute Genomics Platform"/>
            <consortium name="The Broad Institute Genome Sequencing Center for Infectious Disease"/>
            <person name="Wu L."/>
            <person name="Ma J."/>
        </authorList>
    </citation>
    <scope>NUCLEOTIDE SEQUENCE [LARGE SCALE GENOMIC DNA]</scope>
    <source>
        <strain evidence="3">KCTC 23707</strain>
    </source>
</reference>
<name>A0ABW5DJ85_9HYPH</name>
<evidence type="ECO:0000259" key="1">
    <source>
        <dbReference type="Pfam" id="PF02464"/>
    </source>
</evidence>
<dbReference type="EMBL" id="JBHUIR010000054">
    <property type="protein sequence ID" value="MFD2260974.1"/>
    <property type="molecule type" value="Genomic_DNA"/>
</dbReference>
<evidence type="ECO:0000313" key="2">
    <source>
        <dbReference type="EMBL" id="MFD2260974.1"/>
    </source>
</evidence>
<dbReference type="RefSeq" id="WP_345098250.1">
    <property type="nucleotide sequence ID" value="NZ_BAABGS010000012.1"/>
</dbReference>
<comment type="caution">
    <text evidence="2">The sequence shown here is derived from an EMBL/GenBank/DDBJ whole genome shotgun (WGS) entry which is preliminary data.</text>
</comment>
<dbReference type="Pfam" id="PF02464">
    <property type="entry name" value="CinA"/>
    <property type="match status" value="1"/>
</dbReference>
<dbReference type="InterPro" id="IPR008136">
    <property type="entry name" value="CinA_C"/>
</dbReference>
<feature type="domain" description="CinA C-terminal" evidence="1">
    <location>
        <begin position="7"/>
        <end position="157"/>
    </location>
</feature>
<dbReference type="NCBIfam" id="TIGR00199">
    <property type="entry name" value="PncC_domain"/>
    <property type="match status" value="1"/>
</dbReference>
<sequence>MKEIEDAARLVFNLCLERHLKVATAESCTGGLIAGALTEIAGSSAVFERGFVTYSNEAKMEILGVRAETLDKFGAVSEETVRQMTEGALARSRADIAVSVSGIAGPSGGTPEKPVGLVWFGLAVKGREALAESRVFPGGRSDVRRATVLHALKMVADAARGSNS</sequence>
<dbReference type="Proteomes" id="UP001597373">
    <property type="component" value="Unassembled WGS sequence"/>
</dbReference>